<accession>A0A1H2LS94</accession>
<gene>
    <name evidence="3" type="ORF">SAMN04488544_0726</name>
</gene>
<dbReference type="Gene3D" id="3.20.20.80">
    <property type="entry name" value="Glycosidases"/>
    <property type="match status" value="1"/>
</dbReference>
<evidence type="ECO:0000313" key="4">
    <source>
        <dbReference type="Proteomes" id="UP000198825"/>
    </source>
</evidence>
<evidence type="ECO:0000259" key="2">
    <source>
        <dbReference type="Pfam" id="PF16586"/>
    </source>
</evidence>
<keyword evidence="4" id="KW-1185">Reference proteome</keyword>
<dbReference type="OrthoDB" id="8108447at2"/>
<evidence type="ECO:0000313" key="3">
    <source>
        <dbReference type="EMBL" id="SDU83702.1"/>
    </source>
</evidence>
<dbReference type="PANTHER" id="PTHR37836">
    <property type="entry name" value="LMO1036 PROTEIN"/>
    <property type="match status" value="1"/>
</dbReference>
<protein>
    <recommendedName>
        <fullName evidence="5">DUF4038 domain-containing protein</fullName>
    </recommendedName>
</protein>
<dbReference type="STRING" id="546874.SAMN04488544_0726"/>
<dbReference type="AlphaFoldDB" id="A0A1H2LS94"/>
<dbReference type="GO" id="GO:0005975">
    <property type="term" value="P:carbohydrate metabolic process"/>
    <property type="evidence" value="ECO:0007669"/>
    <property type="project" value="UniProtKB-ARBA"/>
</dbReference>
<name>A0A1H2LS94_9ACTN</name>
<reference evidence="4" key="1">
    <citation type="submission" date="2016-10" db="EMBL/GenBank/DDBJ databases">
        <authorList>
            <person name="Varghese N."/>
            <person name="Submissions S."/>
        </authorList>
    </citation>
    <scope>NUCLEOTIDE SEQUENCE [LARGE SCALE GENOMIC DNA]</scope>
    <source>
        <strain evidence="4">DSM 21743</strain>
    </source>
</reference>
<dbReference type="InterPro" id="IPR032260">
    <property type="entry name" value="DUF5060"/>
</dbReference>
<dbReference type="RefSeq" id="WP_091073282.1">
    <property type="nucleotide sequence ID" value="NZ_LT629799.1"/>
</dbReference>
<dbReference type="Pfam" id="PF16586">
    <property type="entry name" value="DUF5060"/>
    <property type="match status" value="1"/>
</dbReference>
<proteinExistence type="predicted"/>
<dbReference type="InterPro" id="IPR025277">
    <property type="entry name" value="Apiosidase-like_cat_dom"/>
</dbReference>
<dbReference type="InterPro" id="IPR013783">
    <property type="entry name" value="Ig-like_fold"/>
</dbReference>
<dbReference type="EMBL" id="LT629799">
    <property type="protein sequence ID" value="SDU83702.1"/>
    <property type="molecule type" value="Genomic_DNA"/>
</dbReference>
<organism evidence="3 4">
    <name type="scientific">Microlunatus sagamiharensis</name>
    <dbReference type="NCBI Taxonomy" id="546874"/>
    <lineage>
        <taxon>Bacteria</taxon>
        <taxon>Bacillati</taxon>
        <taxon>Actinomycetota</taxon>
        <taxon>Actinomycetes</taxon>
        <taxon>Propionibacteriales</taxon>
        <taxon>Propionibacteriaceae</taxon>
        <taxon>Microlunatus</taxon>
    </lineage>
</organism>
<feature type="domain" description="DUF5060" evidence="2">
    <location>
        <begin position="8"/>
        <end position="74"/>
    </location>
</feature>
<dbReference type="PANTHER" id="PTHR37836:SF3">
    <property type="entry name" value="ENDOGLUCANASE"/>
    <property type="match status" value="1"/>
</dbReference>
<evidence type="ECO:0008006" key="5">
    <source>
        <dbReference type="Google" id="ProtNLM"/>
    </source>
</evidence>
<feature type="domain" description="Apiosidase-like catalytic" evidence="1">
    <location>
        <begin position="112"/>
        <end position="431"/>
    </location>
</feature>
<dbReference type="Pfam" id="PF13204">
    <property type="entry name" value="Apiosidase"/>
    <property type="match status" value="1"/>
</dbReference>
<sequence>MPLAPRAAQWQEVELTLEGPDAANPYVEVEAWADLVHEDGSSVRRPVFWDGGRTYRVRFASTRPAGRWRWIVHSASAEHRFAPSAGELEAAPPENGSAHPGLRHGFATIAPGARAMTYADGTPGFMVVDTAWAMPFRATPAEVETYAADRAAKHFTTVFLMAVQPDRGARGPRARGVEQGFDVAFEDLPDGHLNHLVPAYWRCFDEISAILLAHGLTPALAPVFHGFGWKGLDAAGPAVEPGEYARFCRYLVARYGARPVVFLVAADGTGEEQGVEAGGREIEAWDAYAHPVGLHHRPHSLNRAHQDAAWLDFQSCQTGHDGDHAPDRLATMWAQRPVRAVMNGEPTYEHGGRRGKAAGWWQGHEAWSNVCAGGLLGVAYGAGSLWQWRTSPTEEGHAPFFLAEGAGWREALDFEGGRYVGLVGHVLRGIPLHDAHPCWDVVLRSRGLMVPGRCFVSYAEHGGDWVFLDADGRVPGRYWLVDPTTGEVVGSGVRPGNGGVVPGEPERPMVLICADEPPAVASVG</sequence>
<evidence type="ECO:0000259" key="1">
    <source>
        <dbReference type="Pfam" id="PF13204"/>
    </source>
</evidence>
<dbReference type="Proteomes" id="UP000198825">
    <property type="component" value="Chromosome I"/>
</dbReference>
<dbReference type="Gene3D" id="2.60.40.10">
    <property type="entry name" value="Immunoglobulins"/>
    <property type="match status" value="1"/>
</dbReference>